<dbReference type="InterPro" id="IPR036915">
    <property type="entry name" value="Cyclin-like_sf"/>
</dbReference>
<organism evidence="1 2">
    <name type="scientific">Triparma columacea</name>
    <dbReference type="NCBI Taxonomy" id="722753"/>
    <lineage>
        <taxon>Eukaryota</taxon>
        <taxon>Sar</taxon>
        <taxon>Stramenopiles</taxon>
        <taxon>Ochrophyta</taxon>
        <taxon>Bolidophyceae</taxon>
        <taxon>Parmales</taxon>
        <taxon>Triparmaceae</taxon>
        <taxon>Triparma</taxon>
    </lineage>
</organism>
<dbReference type="GO" id="GO:0016538">
    <property type="term" value="F:cyclin-dependent protein serine/threonine kinase regulator activity"/>
    <property type="evidence" value="ECO:0007669"/>
    <property type="project" value="InterPro"/>
</dbReference>
<dbReference type="PANTHER" id="PTHR10026">
    <property type="entry name" value="CYCLIN"/>
    <property type="match status" value="1"/>
</dbReference>
<dbReference type="EMBL" id="BRYA01000399">
    <property type="protein sequence ID" value="GMI48442.1"/>
    <property type="molecule type" value="Genomic_DNA"/>
</dbReference>
<dbReference type="Proteomes" id="UP001165065">
    <property type="component" value="Unassembled WGS sequence"/>
</dbReference>
<dbReference type="GO" id="GO:0006357">
    <property type="term" value="P:regulation of transcription by RNA polymerase II"/>
    <property type="evidence" value="ECO:0007669"/>
    <property type="project" value="InterPro"/>
</dbReference>
<accession>A0A9W7GMJ4</accession>
<dbReference type="InterPro" id="IPR043198">
    <property type="entry name" value="Cyclin/Ssn8"/>
</dbReference>
<gene>
    <name evidence="1" type="ORF">TrCOL_g6645</name>
</gene>
<dbReference type="Gene3D" id="1.10.472.10">
    <property type="entry name" value="Cyclin-like"/>
    <property type="match status" value="2"/>
</dbReference>
<name>A0A9W7GMJ4_9STRA</name>
<evidence type="ECO:0000313" key="1">
    <source>
        <dbReference type="EMBL" id="GMI48442.1"/>
    </source>
</evidence>
<keyword evidence="2" id="KW-1185">Reference proteome</keyword>
<reference evidence="2" key="1">
    <citation type="journal article" date="2023" name="Commun. Biol.">
        <title>Genome analysis of Parmales, the sister group of diatoms, reveals the evolutionary specialization of diatoms from phago-mixotrophs to photoautotrophs.</title>
        <authorList>
            <person name="Ban H."/>
            <person name="Sato S."/>
            <person name="Yoshikawa S."/>
            <person name="Yamada K."/>
            <person name="Nakamura Y."/>
            <person name="Ichinomiya M."/>
            <person name="Sato N."/>
            <person name="Blanc-Mathieu R."/>
            <person name="Endo H."/>
            <person name="Kuwata A."/>
            <person name="Ogata H."/>
        </authorList>
    </citation>
    <scope>NUCLEOTIDE SEQUENCE [LARGE SCALE GENOMIC DNA]</scope>
</reference>
<evidence type="ECO:0000313" key="2">
    <source>
        <dbReference type="Proteomes" id="UP001165065"/>
    </source>
</evidence>
<dbReference type="SUPFAM" id="SSF47954">
    <property type="entry name" value="Cyclin-like"/>
    <property type="match status" value="2"/>
</dbReference>
<protein>
    <submittedName>
        <fullName evidence="1">Uncharacterized protein</fullName>
    </submittedName>
</protein>
<sequence length="231" mass="25829">MNLLHRFYWKKGMKEYDVWEVVMAAVMLATKALERPLTLKSVIQSTHRVWIVRFNHLNPAPLPYKPLIVGSPHYTRWRDRAVEVEGDMLCALGFTLYAATKDRSQLYVPLILSRVTSFGGEEAASTLAGELLAAAMRVADDAAVLDLCVRHKPDFIALACVYVAGAGKGGGKDNPMRGMEGMWRDGEERRAWEDCVNSILAMYEKGGVLDDETVTKGYMDPINQNTKIFAD</sequence>
<dbReference type="AlphaFoldDB" id="A0A9W7GMJ4"/>
<proteinExistence type="predicted"/>
<comment type="caution">
    <text evidence="1">The sequence shown here is derived from an EMBL/GenBank/DDBJ whole genome shotgun (WGS) entry which is preliminary data.</text>
</comment>
<dbReference type="OrthoDB" id="10264655at2759"/>